<dbReference type="GO" id="GO:0048193">
    <property type="term" value="P:Golgi vesicle transport"/>
    <property type="evidence" value="ECO:0007669"/>
    <property type="project" value="TreeGrafter"/>
</dbReference>
<name>A0A1Y1ZP71_9PLEO</name>
<comment type="caution">
    <text evidence="4">The sequence shown here is derived from an EMBL/GenBank/DDBJ whole genome shotgun (WGS) entry which is preliminary data.</text>
</comment>
<organism evidence="4 5">
    <name type="scientific">Clohesyomyces aquaticus</name>
    <dbReference type="NCBI Taxonomy" id="1231657"/>
    <lineage>
        <taxon>Eukaryota</taxon>
        <taxon>Fungi</taxon>
        <taxon>Dikarya</taxon>
        <taxon>Ascomycota</taxon>
        <taxon>Pezizomycotina</taxon>
        <taxon>Dothideomycetes</taxon>
        <taxon>Pleosporomycetidae</taxon>
        <taxon>Pleosporales</taxon>
        <taxon>Lindgomycetaceae</taxon>
        <taxon>Clohesyomyces</taxon>
    </lineage>
</organism>
<proteinExistence type="inferred from homology"/>
<evidence type="ECO:0000256" key="2">
    <source>
        <dbReference type="RuleBase" id="RU368010"/>
    </source>
</evidence>
<feature type="region of interest" description="Disordered" evidence="3">
    <location>
        <begin position="1"/>
        <end position="38"/>
    </location>
</feature>
<dbReference type="GO" id="GO:0005829">
    <property type="term" value="C:cytosol"/>
    <property type="evidence" value="ECO:0007669"/>
    <property type="project" value="GOC"/>
</dbReference>
<dbReference type="Pfam" id="PF08700">
    <property type="entry name" value="VPS51_Exo84_N"/>
    <property type="match status" value="1"/>
</dbReference>
<feature type="compositionally biased region" description="Low complexity" evidence="3">
    <location>
        <begin position="1"/>
        <end position="22"/>
    </location>
</feature>
<evidence type="ECO:0000313" key="4">
    <source>
        <dbReference type="EMBL" id="ORY12050.1"/>
    </source>
</evidence>
<dbReference type="GO" id="GO:1990745">
    <property type="term" value="C:EARP complex"/>
    <property type="evidence" value="ECO:0007669"/>
    <property type="project" value="TreeGrafter"/>
</dbReference>
<keyword evidence="2" id="KW-0653">Protein transport</keyword>
<evidence type="ECO:0000256" key="1">
    <source>
        <dbReference type="ARBA" id="ARBA00006080"/>
    </source>
</evidence>
<keyword evidence="2" id="KW-0445">Lipid transport</keyword>
<dbReference type="GO" id="GO:0042147">
    <property type="term" value="P:retrograde transport, endosome to Golgi"/>
    <property type="evidence" value="ECO:0007669"/>
    <property type="project" value="UniProtKB-UniRule"/>
</dbReference>
<dbReference type="GO" id="GO:0007030">
    <property type="term" value="P:Golgi organization"/>
    <property type="evidence" value="ECO:0007669"/>
    <property type="project" value="UniProtKB-UniRule"/>
</dbReference>
<comment type="similarity">
    <text evidence="1 2">Belongs to the VPS51 family.</text>
</comment>
<feature type="region of interest" description="Disordered" evidence="3">
    <location>
        <begin position="53"/>
        <end position="72"/>
    </location>
</feature>
<comment type="function">
    <text evidence="2">Acts as component of the GARP complex that is involved in retrograde transport from early and late endosomes to the trans-Golgi network (TGN).</text>
</comment>
<reference evidence="4 5" key="1">
    <citation type="submission" date="2016-07" db="EMBL/GenBank/DDBJ databases">
        <title>Pervasive Adenine N6-methylation of Active Genes in Fungi.</title>
        <authorList>
            <consortium name="DOE Joint Genome Institute"/>
            <person name="Mondo S.J."/>
            <person name="Dannebaum R.O."/>
            <person name="Kuo R.C."/>
            <person name="Labutti K."/>
            <person name="Haridas S."/>
            <person name="Kuo A."/>
            <person name="Salamov A."/>
            <person name="Ahrendt S.R."/>
            <person name="Lipzen A."/>
            <person name="Sullivan W."/>
            <person name="Andreopoulos W.B."/>
            <person name="Clum A."/>
            <person name="Lindquist E."/>
            <person name="Daum C."/>
            <person name="Ramamoorthy G.K."/>
            <person name="Gryganskyi A."/>
            <person name="Culley D."/>
            <person name="Magnuson J.K."/>
            <person name="James T.Y."/>
            <person name="O'Malley M.A."/>
            <person name="Stajich J.E."/>
            <person name="Spatafora J.W."/>
            <person name="Visel A."/>
            <person name="Grigoriev I.V."/>
        </authorList>
    </citation>
    <scope>NUCLEOTIDE SEQUENCE [LARGE SCALE GENOMIC DNA]</scope>
    <source>
        <strain evidence="4 5">CBS 115471</strain>
    </source>
</reference>
<dbReference type="PANTHER" id="PTHR15954:SF4">
    <property type="entry name" value="VACUOLAR PROTEIN SORTING-ASSOCIATED PROTEIN 51 HOMOLOG"/>
    <property type="match status" value="1"/>
</dbReference>
<accession>A0A1Y1ZP71</accession>
<keyword evidence="5" id="KW-1185">Reference proteome</keyword>
<dbReference type="GO" id="GO:0006869">
    <property type="term" value="P:lipid transport"/>
    <property type="evidence" value="ECO:0007669"/>
    <property type="project" value="UniProtKB-UniRule"/>
</dbReference>
<dbReference type="GO" id="GO:0032456">
    <property type="term" value="P:endocytic recycling"/>
    <property type="evidence" value="ECO:0007669"/>
    <property type="project" value="TreeGrafter"/>
</dbReference>
<dbReference type="GO" id="GO:0000938">
    <property type="term" value="C:GARP complex"/>
    <property type="evidence" value="ECO:0007669"/>
    <property type="project" value="UniProtKB-UniRule"/>
</dbReference>
<dbReference type="STRING" id="1231657.A0A1Y1ZP71"/>
<dbReference type="GO" id="GO:0015031">
    <property type="term" value="P:protein transport"/>
    <property type="evidence" value="ECO:0007669"/>
    <property type="project" value="UniProtKB-UniRule"/>
</dbReference>
<comment type="subcellular location">
    <subcellularLocation>
        <location evidence="2">Golgi apparatus</location>
        <location evidence="2">trans-Golgi network</location>
    </subcellularLocation>
</comment>
<dbReference type="OrthoDB" id="203678at2759"/>
<dbReference type="Proteomes" id="UP000193144">
    <property type="component" value="Unassembled WGS sequence"/>
</dbReference>
<dbReference type="GO" id="GO:0016020">
    <property type="term" value="C:membrane"/>
    <property type="evidence" value="ECO:0007669"/>
    <property type="project" value="TreeGrafter"/>
</dbReference>
<keyword evidence="2" id="KW-0813">Transport</keyword>
<dbReference type="PANTHER" id="PTHR15954">
    <property type="entry name" value="VACUOLAR PROTEIN SORTING-ASSOCIATED PROTEIN 51 HOMOLOG"/>
    <property type="match status" value="1"/>
</dbReference>
<protein>
    <recommendedName>
        <fullName evidence="2">Vacuolar protein sorting-associated protein 51 homolog</fullName>
    </recommendedName>
</protein>
<keyword evidence="2" id="KW-0333">Golgi apparatus</keyword>
<sequence>MSTIASPRVSTSVRSPSSTRTSFEGSTRAGAPVNPRRNRAALRDYYGLKANKDAESKISEESTRTDISPDDEETLAELDKEGFEAETFVNNILATQGLSGVLKVEADLVSQIRNLDSDRKSLVYDNYSKLLSATSTIRRMRTNMDPLAPTTHTLSPAISHIAETAASLSSGMQSLQQRPKGLGIDVRVEAADEELDAAKKRRNQRDTVRWVLDTPRRLTSFIENEGTESAEKEWEEVSKILEKWKGVAGVEELRQQCEAVLDEADEDEGESE</sequence>
<evidence type="ECO:0000313" key="5">
    <source>
        <dbReference type="Proteomes" id="UP000193144"/>
    </source>
</evidence>
<evidence type="ECO:0000256" key="3">
    <source>
        <dbReference type="SAM" id="MobiDB-lite"/>
    </source>
</evidence>
<gene>
    <name evidence="4" type="ORF">BCR34DRAFT_311538</name>
</gene>
<dbReference type="InterPro" id="IPR014812">
    <property type="entry name" value="Vps51"/>
</dbReference>
<comment type="subunit">
    <text evidence="2">Component of the Golgi-associated retrograde protein (GARP) complex.</text>
</comment>
<dbReference type="AlphaFoldDB" id="A0A1Y1ZP71"/>
<dbReference type="EMBL" id="MCFA01000055">
    <property type="protein sequence ID" value="ORY12050.1"/>
    <property type="molecule type" value="Genomic_DNA"/>
</dbReference>
<feature type="compositionally biased region" description="Basic and acidic residues" evidence="3">
    <location>
        <begin position="53"/>
        <end position="64"/>
    </location>
</feature>